<keyword evidence="2" id="KW-1185">Reference proteome</keyword>
<accession>A0ACB8B7V2</accession>
<dbReference type="Proteomes" id="UP000790709">
    <property type="component" value="Unassembled WGS sequence"/>
</dbReference>
<name>A0ACB8B7V2_9AGAM</name>
<evidence type="ECO:0000313" key="2">
    <source>
        <dbReference type="Proteomes" id="UP000790709"/>
    </source>
</evidence>
<dbReference type="EMBL" id="MU266508">
    <property type="protein sequence ID" value="KAH7921876.1"/>
    <property type="molecule type" value="Genomic_DNA"/>
</dbReference>
<organism evidence="1 2">
    <name type="scientific">Leucogyrophana mollusca</name>
    <dbReference type="NCBI Taxonomy" id="85980"/>
    <lineage>
        <taxon>Eukaryota</taxon>
        <taxon>Fungi</taxon>
        <taxon>Dikarya</taxon>
        <taxon>Basidiomycota</taxon>
        <taxon>Agaricomycotina</taxon>
        <taxon>Agaricomycetes</taxon>
        <taxon>Agaricomycetidae</taxon>
        <taxon>Boletales</taxon>
        <taxon>Boletales incertae sedis</taxon>
        <taxon>Leucogyrophana</taxon>
    </lineage>
</organism>
<sequence>MGKSRVVDQIGKTHFVIPMNLRLGARGFVYFFSAIVLPLLIVVFLHCPGYPPADEQVPGYLSQTQDQFQTFLRTCGFLSALFIETRLVIVNDSKAIKRPSHLPAIDPNCEYEELAAQFHDYMTDGMTISSHGPFRKMFYQAVVDRAVQESTPACHDFYRKHGTDLNADQSHAIVSPSRTDVNKFPRNDALEQLIKAVQSFSAPPCSPTIQRSSTAREKVEEDPLVMLAFDDAHALTLGKPNRVWSNFTELRRSLRGVNKLRIFSVFLSTTGEIIQFTPPKDLDRSSLRIVLGELALIEPYCDLGFDQLAAKLTFSGGEVRKIDEFTNDKCISHFGRPLFGSRYDYGEEEIKSTIVEFAAAKLLGGHEYTGATNLTNSQKLACLSQRLPIEFISTTYAHYAEEMKQVEGHMRVCLRVSPRFESMMTVSPSEPLLSEAAYWVMQNKHFDPPRTLQTVLEGFSIHKGDRGELLVMLLLTLARDAAVGPPVDRGKPVQRWTTVPDFFSNLFSARTEAPLRPAQPPASAQNEIPTAPGHVVGPGGVGTSKITFEERFRDARVYFNHTIKVHQQSFLTTPHLAALFYRGAAVLCGNNQPAIDGIIPICMGEELKPEHMGAILWQSKNDPAYTSDPKTSLFDSMDPFSLNIFRDNDTHTTSARAPLIRIVFALAAKKPSLKLVKVSESARAAFTTYDIWCAGLSPHILAPIDSGQTDVWNSLLEATYGWREIYKSDPKNFGRMDIRRNSNPGAAEDAGHWSWFADA</sequence>
<comment type="caution">
    <text evidence="1">The sequence shown here is derived from an EMBL/GenBank/DDBJ whole genome shotgun (WGS) entry which is preliminary data.</text>
</comment>
<protein>
    <submittedName>
        <fullName evidence="1">Uncharacterized protein</fullName>
    </submittedName>
</protein>
<gene>
    <name evidence="1" type="ORF">BV22DRAFT_1131921</name>
</gene>
<evidence type="ECO:0000313" key="1">
    <source>
        <dbReference type="EMBL" id="KAH7921876.1"/>
    </source>
</evidence>
<reference evidence="1" key="1">
    <citation type="journal article" date="2021" name="New Phytol.">
        <title>Evolutionary innovations through gain and loss of genes in the ectomycorrhizal Boletales.</title>
        <authorList>
            <person name="Wu G."/>
            <person name="Miyauchi S."/>
            <person name="Morin E."/>
            <person name="Kuo A."/>
            <person name="Drula E."/>
            <person name="Varga T."/>
            <person name="Kohler A."/>
            <person name="Feng B."/>
            <person name="Cao Y."/>
            <person name="Lipzen A."/>
            <person name="Daum C."/>
            <person name="Hundley H."/>
            <person name="Pangilinan J."/>
            <person name="Johnson J."/>
            <person name="Barry K."/>
            <person name="LaButti K."/>
            <person name="Ng V."/>
            <person name="Ahrendt S."/>
            <person name="Min B."/>
            <person name="Choi I.G."/>
            <person name="Park H."/>
            <person name="Plett J.M."/>
            <person name="Magnuson J."/>
            <person name="Spatafora J.W."/>
            <person name="Nagy L.G."/>
            <person name="Henrissat B."/>
            <person name="Grigoriev I.V."/>
            <person name="Yang Z.L."/>
            <person name="Xu J."/>
            <person name="Martin F.M."/>
        </authorList>
    </citation>
    <scope>NUCLEOTIDE SEQUENCE</scope>
    <source>
        <strain evidence="1">KUC20120723A-06</strain>
    </source>
</reference>
<proteinExistence type="predicted"/>